<dbReference type="Pfam" id="PF13639">
    <property type="entry name" value="zf-RING_2"/>
    <property type="match status" value="1"/>
</dbReference>
<keyword evidence="3" id="KW-0479">Metal-binding</keyword>
<evidence type="ECO:0000313" key="9">
    <source>
        <dbReference type="EMBL" id="KAG8075585.1"/>
    </source>
</evidence>
<comment type="catalytic activity">
    <reaction evidence="1">
        <text>S-ubiquitinyl-[E2 ubiquitin-conjugating enzyme]-L-cysteine + [acceptor protein]-L-lysine = [E2 ubiquitin-conjugating enzyme]-L-cysteine + N(6)-ubiquitinyl-[acceptor protein]-L-lysine.</text>
        <dbReference type="EC" id="2.3.2.27"/>
    </reaction>
</comment>
<gene>
    <name evidence="9" type="ORF">GUJ93_ZPchr0006g42523</name>
</gene>
<dbReference type="InterPro" id="IPR018451">
    <property type="entry name" value="NAF/FISL_domain"/>
</dbReference>
<dbReference type="Pfam" id="PF03822">
    <property type="entry name" value="NAF"/>
    <property type="match status" value="1"/>
</dbReference>
<reference evidence="9" key="2">
    <citation type="submission" date="2021-02" db="EMBL/GenBank/DDBJ databases">
        <authorList>
            <person name="Kimball J.A."/>
            <person name="Haas M.W."/>
            <person name="Macchietto M."/>
            <person name="Kono T."/>
            <person name="Duquette J."/>
            <person name="Shao M."/>
        </authorList>
    </citation>
    <scope>NUCLEOTIDE SEQUENCE</scope>
    <source>
        <tissue evidence="9">Fresh leaf tissue</tissue>
    </source>
</reference>
<evidence type="ECO:0000256" key="3">
    <source>
        <dbReference type="ARBA" id="ARBA00022723"/>
    </source>
</evidence>
<name>A0A8J5VPV9_ZIZPA</name>
<evidence type="ECO:0000256" key="7">
    <source>
        <dbReference type="SAM" id="MobiDB-lite"/>
    </source>
</evidence>
<keyword evidence="10" id="KW-1185">Reference proteome</keyword>
<dbReference type="Proteomes" id="UP000729402">
    <property type="component" value="Unassembled WGS sequence"/>
</dbReference>
<evidence type="ECO:0000256" key="6">
    <source>
        <dbReference type="ARBA" id="ARBA00024209"/>
    </source>
</evidence>
<dbReference type="OrthoDB" id="651315at2759"/>
<evidence type="ECO:0000256" key="2">
    <source>
        <dbReference type="ARBA" id="ARBA00012483"/>
    </source>
</evidence>
<organism evidence="9 10">
    <name type="scientific">Zizania palustris</name>
    <name type="common">Northern wild rice</name>
    <dbReference type="NCBI Taxonomy" id="103762"/>
    <lineage>
        <taxon>Eukaryota</taxon>
        <taxon>Viridiplantae</taxon>
        <taxon>Streptophyta</taxon>
        <taxon>Embryophyta</taxon>
        <taxon>Tracheophyta</taxon>
        <taxon>Spermatophyta</taxon>
        <taxon>Magnoliopsida</taxon>
        <taxon>Liliopsida</taxon>
        <taxon>Poales</taxon>
        <taxon>Poaceae</taxon>
        <taxon>BOP clade</taxon>
        <taxon>Oryzoideae</taxon>
        <taxon>Oryzeae</taxon>
        <taxon>Zizaniinae</taxon>
        <taxon>Zizania</taxon>
    </lineage>
</organism>
<keyword evidence="4" id="KW-0863">Zinc-finger</keyword>
<dbReference type="GO" id="GO:0061630">
    <property type="term" value="F:ubiquitin protein ligase activity"/>
    <property type="evidence" value="ECO:0007669"/>
    <property type="project" value="UniProtKB-EC"/>
</dbReference>
<comment type="caution">
    <text evidence="9">The sequence shown here is derived from an EMBL/GenBank/DDBJ whole genome shotgun (WGS) entry which is preliminary data.</text>
</comment>
<dbReference type="AlphaFoldDB" id="A0A8J5VPV9"/>
<dbReference type="GO" id="GO:0007165">
    <property type="term" value="P:signal transduction"/>
    <property type="evidence" value="ECO:0007669"/>
    <property type="project" value="InterPro"/>
</dbReference>
<dbReference type="PANTHER" id="PTHR14155">
    <property type="entry name" value="RING FINGER DOMAIN-CONTAINING"/>
    <property type="match status" value="1"/>
</dbReference>
<keyword evidence="5" id="KW-0862">Zinc</keyword>
<sequence>MEMRWFKMGFKEVSYYVDNNDRLHKLNDSDKLELDDSDSDDMFPPSPSTSESSSSVVHTLRGTGVMHTSASAPALTELECMVNNVSFQPRMRRLKSLNALDIIMSTPSFDLFGLFEERGEKMRFVSDASVSVITSKLEEIAGMVSFMTRTKDCQIPYPLGLGQSDSNSGSTRPWLGRCSGVSSEMLPVETLPMAFAYDGSSDDGPHGGGAVCLGALRDREMVRRPPACMHVYHAAECIDRWLLAVHGRTCPLCQSKLDPC</sequence>
<evidence type="ECO:0000259" key="8">
    <source>
        <dbReference type="PROSITE" id="PS50816"/>
    </source>
</evidence>
<dbReference type="InterPro" id="IPR004041">
    <property type="entry name" value="NAF_dom"/>
</dbReference>
<dbReference type="EC" id="2.3.2.27" evidence="2"/>
<dbReference type="InterPro" id="IPR001841">
    <property type="entry name" value="Znf_RING"/>
</dbReference>
<evidence type="ECO:0000256" key="1">
    <source>
        <dbReference type="ARBA" id="ARBA00000900"/>
    </source>
</evidence>
<dbReference type="InterPro" id="IPR053238">
    <property type="entry name" value="RING-H2_zinc_finger"/>
</dbReference>
<evidence type="ECO:0000256" key="5">
    <source>
        <dbReference type="ARBA" id="ARBA00022833"/>
    </source>
</evidence>
<proteinExistence type="inferred from homology"/>
<reference evidence="9" key="1">
    <citation type="journal article" date="2021" name="bioRxiv">
        <title>Whole Genome Assembly and Annotation of Northern Wild Rice, Zizania palustris L., Supports a Whole Genome Duplication in the Zizania Genus.</title>
        <authorList>
            <person name="Haas M."/>
            <person name="Kono T."/>
            <person name="Macchietto M."/>
            <person name="Millas R."/>
            <person name="McGilp L."/>
            <person name="Shao M."/>
            <person name="Duquette J."/>
            <person name="Hirsch C.N."/>
            <person name="Kimball J."/>
        </authorList>
    </citation>
    <scope>NUCLEOTIDE SEQUENCE</scope>
    <source>
        <tissue evidence="9">Fresh leaf tissue</tissue>
    </source>
</reference>
<dbReference type="PANTHER" id="PTHR14155:SF627">
    <property type="entry name" value="OS06G0192800 PROTEIN"/>
    <property type="match status" value="1"/>
</dbReference>
<evidence type="ECO:0000313" key="10">
    <source>
        <dbReference type="Proteomes" id="UP000729402"/>
    </source>
</evidence>
<dbReference type="GO" id="GO:0008270">
    <property type="term" value="F:zinc ion binding"/>
    <property type="evidence" value="ECO:0007669"/>
    <property type="project" value="UniProtKB-KW"/>
</dbReference>
<dbReference type="PROSITE" id="PS50816">
    <property type="entry name" value="NAF"/>
    <property type="match status" value="1"/>
</dbReference>
<dbReference type="EMBL" id="JAAALK010000283">
    <property type="protein sequence ID" value="KAG8075585.1"/>
    <property type="molecule type" value="Genomic_DNA"/>
</dbReference>
<feature type="region of interest" description="Disordered" evidence="7">
    <location>
        <begin position="34"/>
        <end position="57"/>
    </location>
</feature>
<protein>
    <recommendedName>
        <fullName evidence="2">RING-type E3 ubiquitin transferase</fullName>
        <ecNumber evidence="2">2.3.2.27</ecNumber>
    </recommendedName>
</protein>
<feature type="domain" description="NAF" evidence="8">
    <location>
        <begin position="92"/>
        <end position="116"/>
    </location>
</feature>
<evidence type="ECO:0000256" key="4">
    <source>
        <dbReference type="ARBA" id="ARBA00022771"/>
    </source>
</evidence>
<comment type="similarity">
    <text evidence="6">Belongs to the RING-type zinc finger family. ATL subfamily.</text>
</comment>
<accession>A0A8J5VPV9</accession>